<dbReference type="AlphaFoldDB" id="A0A699ZSY0"/>
<feature type="non-terminal residue" evidence="1">
    <location>
        <position position="50"/>
    </location>
</feature>
<evidence type="ECO:0000313" key="1">
    <source>
        <dbReference type="EMBL" id="GFH21874.1"/>
    </source>
</evidence>
<protein>
    <submittedName>
        <fullName evidence="1">Uncharacterized protein</fullName>
    </submittedName>
</protein>
<reference evidence="1 2" key="1">
    <citation type="submission" date="2020-02" db="EMBL/GenBank/DDBJ databases">
        <title>Draft genome sequence of Haematococcus lacustris strain NIES-144.</title>
        <authorList>
            <person name="Morimoto D."/>
            <person name="Nakagawa S."/>
            <person name="Yoshida T."/>
            <person name="Sawayama S."/>
        </authorList>
    </citation>
    <scope>NUCLEOTIDE SEQUENCE [LARGE SCALE GENOMIC DNA]</scope>
    <source>
        <strain evidence="1 2">NIES-144</strain>
    </source>
</reference>
<sequence length="50" mass="5325">MAVVRRLASTSMQSQQGMEDLLLQLGTDSDTLANTVFSDGEVAAALTKPR</sequence>
<comment type="caution">
    <text evidence="1">The sequence shown here is derived from an EMBL/GenBank/DDBJ whole genome shotgun (WGS) entry which is preliminary data.</text>
</comment>
<gene>
    <name evidence="1" type="ORF">HaLaN_19251</name>
</gene>
<keyword evidence="2" id="KW-1185">Reference proteome</keyword>
<organism evidence="1 2">
    <name type="scientific">Haematococcus lacustris</name>
    <name type="common">Green alga</name>
    <name type="synonym">Haematococcus pluvialis</name>
    <dbReference type="NCBI Taxonomy" id="44745"/>
    <lineage>
        <taxon>Eukaryota</taxon>
        <taxon>Viridiplantae</taxon>
        <taxon>Chlorophyta</taxon>
        <taxon>core chlorophytes</taxon>
        <taxon>Chlorophyceae</taxon>
        <taxon>CS clade</taxon>
        <taxon>Chlamydomonadales</taxon>
        <taxon>Haematococcaceae</taxon>
        <taxon>Haematococcus</taxon>
    </lineage>
</organism>
<accession>A0A699ZSY0</accession>
<dbReference type="EMBL" id="BLLF01001922">
    <property type="protein sequence ID" value="GFH21874.1"/>
    <property type="molecule type" value="Genomic_DNA"/>
</dbReference>
<proteinExistence type="predicted"/>
<name>A0A699ZSY0_HAELA</name>
<dbReference type="Proteomes" id="UP000485058">
    <property type="component" value="Unassembled WGS sequence"/>
</dbReference>
<feature type="non-terminal residue" evidence="1">
    <location>
        <position position="1"/>
    </location>
</feature>
<evidence type="ECO:0000313" key="2">
    <source>
        <dbReference type="Proteomes" id="UP000485058"/>
    </source>
</evidence>